<organism evidence="2 3">
    <name type="scientific">Aquicoccus porphyridii</name>
    <dbReference type="NCBI Taxonomy" id="1852029"/>
    <lineage>
        <taxon>Bacteria</taxon>
        <taxon>Pseudomonadati</taxon>
        <taxon>Pseudomonadota</taxon>
        <taxon>Alphaproteobacteria</taxon>
        <taxon>Rhodobacterales</taxon>
        <taxon>Paracoccaceae</taxon>
        <taxon>Aquicoccus</taxon>
    </lineage>
</organism>
<evidence type="ECO:0000313" key="3">
    <source>
        <dbReference type="Proteomes" id="UP000325291"/>
    </source>
</evidence>
<dbReference type="AlphaFoldDB" id="A0A5A9Z5J0"/>
<proteinExistence type="predicted"/>
<dbReference type="SUPFAM" id="SSF55718">
    <property type="entry name" value="SCP-like"/>
    <property type="match status" value="1"/>
</dbReference>
<name>A0A5A9Z5J0_9RHOB</name>
<dbReference type="Proteomes" id="UP000325291">
    <property type="component" value="Unassembled WGS sequence"/>
</dbReference>
<dbReference type="Gene3D" id="3.30.1050.10">
    <property type="entry name" value="SCP2 sterol-binding domain"/>
    <property type="match status" value="1"/>
</dbReference>
<dbReference type="InterPro" id="IPR003033">
    <property type="entry name" value="SCP2_sterol-bd_dom"/>
</dbReference>
<reference evidence="2 3" key="1">
    <citation type="submission" date="2019-07" db="EMBL/GenBank/DDBJ databases">
        <title>Aquicoccus porphyridii gen. nov., sp. nov., isolated from a small marine red alga, Porphyridium marinum.</title>
        <authorList>
            <person name="Liu L."/>
        </authorList>
    </citation>
    <scope>NUCLEOTIDE SEQUENCE [LARGE SCALE GENOMIC DNA]</scope>
    <source>
        <strain evidence="2 3">L1 8-17</strain>
    </source>
</reference>
<comment type="caution">
    <text evidence="2">The sequence shown here is derived from an EMBL/GenBank/DDBJ whole genome shotgun (WGS) entry which is preliminary data.</text>
</comment>
<accession>A0A5A9Z5J0</accession>
<feature type="domain" description="SCP2" evidence="1">
    <location>
        <begin position="20"/>
        <end position="94"/>
    </location>
</feature>
<evidence type="ECO:0000313" key="2">
    <source>
        <dbReference type="EMBL" id="KAA0912225.1"/>
    </source>
</evidence>
<dbReference type="EMBL" id="VINQ01000015">
    <property type="protein sequence ID" value="KAA0912225.1"/>
    <property type="molecule type" value="Genomic_DNA"/>
</dbReference>
<dbReference type="InterPro" id="IPR036527">
    <property type="entry name" value="SCP2_sterol-bd_dom_sf"/>
</dbReference>
<evidence type="ECO:0000259" key="1">
    <source>
        <dbReference type="Pfam" id="PF02036"/>
    </source>
</evidence>
<gene>
    <name evidence="2" type="ORF">FLO80_16570</name>
</gene>
<sequence>MSDILQDFTEVLAPRVRGVLKGTAKLILEGEGSIMMDADGARVGDGVADVTLEAKEAVFRAIMEGSQNPVMAYMTGKLKVEGNPQRALKVSAILTGA</sequence>
<dbReference type="Pfam" id="PF02036">
    <property type="entry name" value="SCP2"/>
    <property type="match status" value="1"/>
</dbReference>
<keyword evidence="3" id="KW-1185">Reference proteome</keyword>
<protein>
    <submittedName>
        <fullName evidence="2">SCP2 sterol-binding domain-containing protein</fullName>
    </submittedName>
</protein>
<dbReference type="RefSeq" id="WP_111367711.1">
    <property type="nucleotide sequence ID" value="NZ_JASHJG010000023.1"/>
</dbReference>